<keyword evidence="2" id="KW-0560">Oxidoreductase</keyword>
<comment type="caution">
    <text evidence="3">The sequence shown here is derived from an EMBL/GenBank/DDBJ whole genome shotgun (WGS) entry which is preliminary data.</text>
</comment>
<dbReference type="PANTHER" id="PTHR43008">
    <property type="entry name" value="BENZIL REDUCTASE"/>
    <property type="match status" value="1"/>
</dbReference>
<gene>
    <name evidence="3" type="ORF">DCF19_09860</name>
</gene>
<sequence length="245" mass="26307">MLDLIGKVALVTGASRGIGAAVAQQLAERGADLVINYRSKAHRAEEIAANILATGRRAILAQADITNEVEVGEMMQNISNNFKKLDLLVLNASGGMEKDKSSDYAMSLNLTAQERLADLATPLMKDGGRIVFVTSHLAHFYGQKPVTAIYETVAASKFAGEKSLRDRIPQLTDKGISLVVVSGDLIEGTITPKLMERANRGFINERREQAGSLPTVADFAKAIADACVDSRLSSGETVFVGNTEW</sequence>
<organism evidence="3 4">
    <name type="scientific">Pseudanabaena frigida</name>
    <dbReference type="NCBI Taxonomy" id="945775"/>
    <lineage>
        <taxon>Bacteria</taxon>
        <taxon>Bacillati</taxon>
        <taxon>Cyanobacteriota</taxon>
        <taxon>Cyanophyceae</taxon>
        <taxon>Pseudanabaenales</taxon>
        <taxon>Pseudanabaenaceae</taxon>
        <taxon>Pseudanabaena</taxon>
    </lineage>
</organism>
<reference evidence="3 4" key="2">
    <citation type="submission" date="2018-06" db="EMBL/GenBank/DDBJ databases">
        <title>Metagenomic assembly of (sub)arctic Cyanobacteria and their associated microbiome from non-axenic cultures.</title>
        <authorList>
            <person name="Baurain D."/>
        </authorList>
    </citation>
    <scope>NUCLEOTIDE SEQUENCE [LARGE SCALE GENOMIC DNA]</scope>
    <source>
        <strain evidence="3">ULC066bin1</strain>
    </source>
</reference>
<reference evidence="3 4" key="1">
    <citation type="submission" date="2018-04" db="EMBL/GenBank/DDBJ databases">
        <authorList>
            <person name="Go L.Y."/>
            <person name="Mitchell J.A."/>
        </authorList>
    </citation>
    <scope>NUCLEOTIDE SEQUENCE [LARGE SCALE GENOMIC DNA]</scope>
    <source>
        <strain evidence="3">ULC066bin1</strain>
    </source>
</reference>
<dbReference type="PANTHER" id="PTHR43008:SF4">
    <property type="entry name" value="CHAIN DEHYDROGENASE, PUTATIVE (AFU_ORTHOLOGUE AFUA_4G08710)-RELATED"/>
    <property type="match status" value="1"/>
</dbReference>
<evidence type="ECO:0000256" key="1">
    <source>
        <dbReference type="ARBA" id="ARBA00006484"/>
    </source>
</evidence>
<dbReference type="SUPFAM" id="SSF51735">
    <property type="entry name" value="NAD(P)-binding Rossmann-fold domains"/>
    <property type="match status" value="1"/>
</dbReference>
<dbReference type="AlphaFoldDB" id="A0A2W4Y3A9"/>
<dbReference type="InterPro" id="IPR002347">
    <property type="entry name" value="SDR_fam"/>
</dbReference>
<name>A0A2W4Y3A9_9CYAN</name>
<dbReference type="InterPro" id="IPR036291">
    <property type="entry name" value="NAD(P)-bd_dom_sf"/>
</dbReference>
<evidence type="ECO:0000256" key="2">
    <source>
        <dbReference type="ARBA" id="ARBA00023002"/>
    </source>
</evidence>
<evidence type="ECO:0000313" key="3">
    <source>
        <dbReference type="EMBL" id="PZO41495.1"/>
    </source>
</evidence>
<comment type="similarity">
    <text evidence="1">Belongs to the short-chain dehydrogenases/reductases (SDR) family.</text>
</comment>
<dbReference type="Gene3D" id="3.40.50.720">
    <property type="entry name" value="NAD(P)-binding Rossmann-like Domain"/>
    <property type="match status" value="1"/>
</dbReference>
<accession>A0A2W4Y3A9</accession>
<dbReference type="PRINTS" id="PR00081">
    <property type="entry name" value="GDHRDH"/>
</dbReference>
<dbReference type="GO" id="GO:0050664">
    <property type="term" value="F:oxidoreductase activity, acting on NAD(P)H, oxygen as acceptor"/>
    <property type="evidence" value="ECO:0007669"/>
    <property type="project" value="TreeGrafter"/>
</dbReference>
<evidence type="ECO:0000313" key="4">
    <source>
        <dbReference type="Proteomes" id="UP000249467"/>
    </source>
</evidence>
<proteinExistence type="inferred from homology"/>
<dbReference type="NCBIfam" id="NF005868">
    <property type="entry name" value="PRK07806.1"/>
    <property type="match status" value="1"/>
</dbReference>
<dbReference type="Pfam" id="PF00106">
    <property type="entry name" value="adh_short"/>
    <property type="match status" value="1"/>
</dbReference>
<protein>
    <submittedName>
        <fullName evidence="3">Short chain dehydrogenase</fullName>
    </submittedName>
</protein>
<dbReference type="EMBL" id="QBML01000011">
    <property type="protein sequence ID" value="PZO41495.1"/>
    <property type="molecule type" value="Genomic_DNA"/>
</dbReference>
<dbReference type="Proteomes" id="UP000249467">
    <property type="component" value="Unassembled WGS sequence"/>
</dbReference>